<feature type="compositionally biased region" description="Basic and acidic residues" evidence="1">
    <location>
        <begin position="10"/>
        <end position="22"/>
    </location>
</feature>
<sequence>MAVGVTVFGRDAEPNEAERAENAGRLPPAASTVPGAAVGTGRETAATVSDAPSTAPSGPTAPPASYRLDAPLVSQLPEFYNGCEIASLAMLTRFLGLPYTKFDLVARMPVDPTEPVYDASGGIAVWGDPNRGFVGDVTGRKKGYSIYSRPLAQVLDNLYPAGARDLTGASFAEIERSIAAGRPVVVWTTASYAPTDDWTMWKTKDGIPIIATFSIHAVLVVGYDERFVYVNDPLTAQKAAKAEKSAFILAWEQLGRQALTAN</sequence>
<dbReference type="AlphaFoldDB" id="A0A2A6E185"/>
<evidence type="ECO:0000259" key="2">
    <source>
        <dbReference type="Pfam" id="PF13529"/>
    </source>
</evidence>
<feature type="compositionally biased region" description="Low complexity" evidence="1">
    <location>
        <begin position="49"/>
        <end position="58"/>
    </location>
</feature>
<gene>
    <name evidence="3" type="ORF">BLM47_06620</name>
</gene>
<feature type="domain" description="Peptidase C39-like" evidence="2">
    <location>
        <begin position="68"/>
        <end position="233"/>
    </location>
</feature>
<evidence type="ECO:0000313" key="4">
    <source>
        <dbReference type="Proteomes" id="UP000243688"/>
    </source>
</evidence>
<organism evidence="3 4">
    <name type="scientific">Candidatus Reconcilbacillus cellulovorans</name>
    <dbReference type="NCBI Taxonomy" id="1906605"/>
    <lineage>
        <taxon>Bacteria</taxon>
        <taxon>Bacillati</taxon>
        <taxon>Bacillota</taxon>
        <taxon>Bacilli</taxon>
        <taxon>Bacillales</taxon>
        <taxon>Paenibacillaceae</taxon>
        <taxon>Candidatus Reconcilbacillus</taxon>
    </lineage>
</organism>
<feature type="region of interest" description="Disordered" evidence="1">
    <location>
        <begin position="1"/>
        <end position="63"/>
    </location>
</feature>
<comment type="caution">
    <text evidence="3">The sequence shown here is derived from an EMBL/GenBank/DDBJ whole genome shotgun (WGS) entry which is preliminary data.</text>
</comment>
<proteinExistence type="predicted"/>
<dbReference type="Proteomes" id="UP000243688">
    <property type="component" value="Unassembled WGS sequence"/>
</dbReference>
<evidence type="ECO:0000256" key="1">
    <source>
        <dbReference type="SAM" id="MobiDB-lite"/>
    </source>
</evidence>
<dbReference type="Pfam" id="PF13529">
    <property type="entry name" value="Peptidase_C39_2"/>
    <property type="match status" value="1"/>
</dbReference>
<accession>A0A2A6E185</accession>
<evidence type="ECO:0000313" key="3">
    <source>
        <dbReference type="EMBL" id="PDO10569.1"/>
    </source>
</evidence>
<name>A0A2A6E185_9BACL</name>
<protein>
    <recommendedName>
        <fullName evidence="2">Peptidase C39-like domain-containing protein</fullName>
    </recommendedName>
</protein>
<dbReference type="EMBL" id="MOXJ01000013">
    <property type="protein sequence ID" value="PDO10569.1"/>
    <property type="molecule type" value="Genomic_DNA"/>
</dbReference>
<dbReference type="PANTHER" id="PTHR37806:SF1">
    <property type="entry name" value="PEPTIDASE C39-LIKE DOMAIN-CONTAINING PROTEIN"/>
    <property type="match status" value="1"/>
</dbReference>
<dbReference type="Gene3D" id="3.90.70.10">
    <property type="entry name" value="Cysteine proteinases"/>
    <property type="match status" value="1"/>
</dbReference>
<dbReference type="InterPro" id="IPR039564">
    <property type="entry name" value="Peptidase_C39-like"/>
</dbReference>
<dbReference type="PANTHER" id="PTHR37806">
    <property type="entry name" value="LMO0724 PROTEIN"/>
    <property type="match status" value="1"/>
</dbReference>
<reference evidence="3 4" key="1">
    <citation type="submission" date="2016-12" db="EMBL/GenBank/DDBJ databases">
        <title>Candidatus Reconcilibacillus cellulovorans genome.</title>
        <authorList>
            <person name="Kolinko S."/>
            <person name="Wu Y.-W."/>
            <person name="Tachea F."/>
            <person name="Denzel E."/>
            <person name="Hiras J."/>
            <person name="Baecker N."/>
            <person name="Chan L.J."/>
            <person name="Eichorst S.A."/>
            <person name="Frey D."/>
            <person name="Adams P.D."/>
            <person name="Pray T."/>
            <person name="Tanjore D."/>
            <person name="Petzold C.J."/>
            <person name="Gladden J.M."/>
            <person name="Simmons B.A."/>
            <person name="Singer S.W."/>
        </authorList>
    </citation>
    <scope>NUCLEOTIDE SEQUENCE [LARGE SCALE GENOMIC DNA]</scope>
    <source>
        <strain evidence="3">JTherm</strain>
    </source>
</reference>